<dbReference type="InterPro" id="IPR000089">
    <property type="entry name" value="Biotin_lipoyl"/>
</dbReference>
<dbReference type="InterPro" id="IPR036625">
    <property type="entry name" value="E3-bd_dom_sf"/>
</dbReference>
<comment type="similarity">
    <text evidence="1">Belongs to the 2-oxoacid dehydrogenase family.</text>
</comment>
<dbReference type="Gene3D" id="3.30.559.10">
    <property type="entry name" value="Chloramphenicol acetyltransferase-like domain"/>
    <property type="match status" value="1"/>
</dbReference>
<feature type="compositionally biased region" description="Basic and acidic residues" evidence="3">
    <location>
        <begin position="291"/>
        <end position="301"/>
    </location>
</feature>
<feature type="compositionally biased region" description="Pro residues" evidence="3">
    <location>
        <begin position="361"/>
        <end position="373"/>
    </location>
</feature>
<keyword evidence="6" id="KW-0614">Plasmid</keyword>
<dbReference type="Gene3D" id="4.10.320.10">
    <property type="entry name" value="E3-binding domain"/>
    <property type="match status" value="1"/>
</dbReference>
<dbReference type="SUPFAM" id="SSF47005">
    <property type="entry name" value="Peripheral subunit-binding domain of 2-oxo acid dehydrogenase complex"/>
    <property type="match status" value="1"/>
</dbReference>
<feature type="compositionally biased region" description="Basic residues" evidence="3">
    <location>
        <begin position="319"/>
        <end position="354"/>
    </location>
</feature>
<dbReference type="CDD" id="cd06849">
    <property type="entry name" value="lipoyl_domain"/>
    <property type="match status" value="1"/>
</dbReference>
<dbReference type="Pfam" id="PF02817">
    <property type="entry name" value="E3_binding"/>
    <property type="match status" value="1"/>
</dbReference>
<keyword evidence="7" id="KW-1185">Reference proteome</keyword>
<evidence type="ECO:0000313" key="6">
    <source>
        <dbReference type="EMBL" id="QSE87257.1"/>
    </source>
</evidence>
<dbReference type="PANTHER" id="PTHR23151:SF90">
    <property type="entry name" value="DIHYDROLIPOYLLYSINE-RESIDUE ACETYLTRANSFERASE COMPONENT OF PYRUVATE DEHYDROGENASE COMPLEX, MITOCHONDRIAL-RELATED"/>
    <property type="match status" value="1"/>
</dbReference>
<feature type="domain" description="Peripheral subunit-binding (PSBD)" evidence="5">
    <location>
        <begin position="120"/>
        <end position="157"/>
    </location>
</feature>
<name>A0A974VXY9_9NOCA</name>
<dbReference type="Pfam" id="PF00364">
    <property type="entry name" value="Biotin_lipoyl"/>
    <property type="match status" value="1"/>
</dbReference>
<dbReference type="EMBL" id="CP070614">
    <property type="protein sequence ID" value="QSE87257.1"/>
    <property type="molecule type" value="Genomic_DNA"/>
</dbReference>
<organism evidence="6 7">
    <name type="scientific">Rhodococcus pseudokoreensis</name>
    <dbReference type="NCBI Taxonomy" id="2811421"/>
    <lineage>
        <taxon>Bacteria</taxon>
        <taxon>Bacillati</taxon>
        <taxon>Actinomycetota</taxon>
        <taxon>Actinomycetes</taxon>
        <taxon>Mycobacteriales</taxon>
        <taxon>Nocardiaceae</taxon>
        <taxon>Rhodococcus</taxon>
    </lineage>
</organism>
<dbReference type="PANTHER" id="PTHR23151">
    <property type="entry name" value="DIHYDROLIPOAMIDE ACETYL/SUCCINYL-TRANSFERASE-RELATED"/>
    <property type="match status" value="1"/>
</dbReference>
<dbReference type="PROSITE" id="PS50968">
    <property type="entry name" value="BIOTINYL_LIPOYL"/>
    <property type="match status" value="1"/>
</dbReference>
<evidence type="ECO:0000259" key="5">
    <source>
        <dbReference type="PROSITE" id="PS51826"/>
    </source>
</evidence>
<evidence type="ECO:0000256" key="2">
    <source>
        <dbReference type="ARBA" id="ARBA00022823"/>
    </source>
</evidence>
<dbReference type="Gene3D" id="2.40.50.100">
    <property type="match status" value="1"/>
</dbReference>
<dbReference type="InterPro" id="IPR003016">
    <property type="entry name" value="2-oxoA_DH_lipoyl-BS"/>
</dbReference>
<dbReference type="InterPro" id="IPR023213">
    <property type="entry name" value="CAT-like_dom_sf"/>
</dbReference>
<evidence type="ECO:0000259" key="4">
    <source>
        <dbReference type="PROSITE" id="PS50968"/>
    </source>
</evidence>
<sequence>MPEAQMPRLSDTMTEGILSRWLKNEGDLIRKGDIIAEIETDKATMELEAYDEGPLTALLVTEGSTVPIGQPIAIIGESASAKPTSPAPQAPTRAEPSASKPSAGGPATAEAPEPATPSRRATPLVRKIAHERGIDLGTVTGTGPGGRIVRADVEPAVGAVGHTPQASVPVATTPATIQSDDESVPLTTVRRVTTRRLTASADVPHFYLTSVVDTERLLQLPCGGQRCIGGRRRKSQCDGPAGAGLCGRIARAPAGQRVLGRRRHRAAPSDPHRCRRRHRRGPPRSRHPRRRPQDRSGDCRRGTVAGRTRPHRHPDPVRIHRRNLHHQQPRHVRGRPFHRHHQPTRPPHGRRPRLGRGDRPPSLPAPDAAPPTPRGTGLVRNDGHQLAVDDVTGVLVGQCRQVAPLGQRLDRDQAGAGHRIGIVEDRRRYRSGMR</sequence>
<evidence type="ECO:0000256" key="1">
    <source>
        <dbReference type="ARBA" id="ARBA00007317"/>
    </source>
</evidence>
<dbReference type="InterPro" id="IPR045257">
    <property type="entry name" value="E2/Pdx1"/>
</dbReference>
<accession>A0A974VXY9</accession>
<dbReference type="InterPro" id="IPR004167">
    <property type="entry name" value="PSBD"/>
</dbReference>
<dbReference type="InterPro" id="IPR011053">
    <property type="entry name" value="Single_hybrid_motif"/>
</dbReference>
<feature type="domain" description="Lipoyl-binding" evidence="4">
    <location>
        <begin position="1"/>
        <end position="76"/>
    </location>
</feature>
<feature type="region of interest" description="Disordered" evidence="3">
    <location>
        <begin position="255"/>
        <end position="381"/>
    </location>
</feature>
<keyword evidence="2" id="KW-0450">Lipoyl</keyword>
<feature type="compositionally biased region" description="Basic residues" evidence="3">
    <location>
        <begin position="273"/>
        <end position="290"/>
    </location>
</feature>
<evidence type="ECO:0000313" key="7">
    <source>
        <dbReference type="Proteomes" id="UP000662986"/>
    </source>
</evidence>
<protein>
    <submittedName>
        <fullName evidence="6">E3 binding domain-containing protein</fullName>
    </submittedName>
</protein>
<dbReference type="PROSITE" id="PS00189">
    <property type="entry name" value="LIPOYL"/>
    <property type="match status" value="1"/>
</dbReference>
<feature type="compositionally biased region" description="Low complexity" evidence="3">
    <location>
        <begin position="101"/>
        <end position="121"/>
    </location>
</feature>
<evidence type="ECO:0000256" key="3">
    <source>
        <dbReference type="SAM" id="MobiDB-lite"/>
    </source>
</evidence>
<reference evidence="6 7" key="2">
    <citation type="journal article" date="2022" name="Arch. Microbiol.">
        <title>Rhodococcus pseudokoreensis sp. nov. isolated from the rhizosphere of young M26 apple rootstocks.</title>
        <authorList>
            <person name="Kampfer P."/>
            <person name="Glaeser S.P."/>
            <person name="Blom J."/>
            <person name="Wolf J."/>
            <person name="Benning S."/>
            <person name="Schloter M."/>
            <person name="Neumann-Schaal M."/>
        </authorList>
    </citation>
    <scope>NUCLEOTIDE SEQUENCE [LARGE SCALE GENOMIC DNA]</scope>
    <source>
        <strain evidence="6 7">R79</strain>
    </source>
</reference>
<dbReference type="SUPFAM" id="SSF51230">
    <property type="entry name" value="Single hybrid motif"/>
    <property type="match status" value="1"/>
</dbReference>
<gene>
    <name evidence="6" type="ORF">JWS13_00790</name>
</gene>
<dbReference type="Proteomes" id="UP000662986">
    <property type="component" value="Plasmid unnamed5"/>
</dbReference>
<dbReference type="PROSITE" id="PS51826">
    <property type="entry name" value="PSBD"/>
    <property type="match status" value="1"/>
</dbReference>
<geneLocation type="plasmid" evidence="6 7">
    <name>unnamed5</name>
</geneLocation>
<proteinExistence type="inferred from homology"/>
<reference evidence="6 7" key="1">
    <citation type="journal article" date="2021" name="Microbiol. Resour. Announc.">
        <title>Complete Genome Sequences of Two Rhodococcus sp. Strains with Large and Linear Chromosomes, Isolated from Apple Rhizosphere.</title>
        <authorList>
            <person name="Benning S."/>
            <person name="Brugnone N."/>
            <person name="Siani R."/>
            <person name="Kublik S."/>
            <person name="Schloter M."/>
            <person name="Rad V."/>
        </authorList>
    </citation>
    <scope>NUCLEOTIDE SEQUENCE [LARGE SCALE GENOMIC DNA]</scope>
    <source>
        <strain evidence="6 7">R79</strain>
    </source>
</reference>
<feature type="region of interest" description="Disordered" evidence="3">
    <location>
        <begin position="78"/>
        <end position="121"/>
    </location>
</feature>